<dbReference type="AlphaFoldDB" id="A0A0P1IPP6"/>
<protein>
    <recommendedName>
        <fullName evidence="3">D-galactarate dehydratase</fullName>
    </recommendedName>
</protein>
<dbReference type="Proteomes" id="UP000051184">
    <property type="component" value="Unassembled WGS sequence"/>
</dbReference>
<proteinExistence type="predicted"/>
<evidence type="ECO:0008006" key="3">
    <source>
        <dbReference type="Google" id="ProtNLM"/>
    </source>
</evidence>
<keyword evidence="2" id="KW-1185">Reference proteome</keyword>
<dbReference type="EMBL" id="CYUE01000012">
    <property type="protein sequence ID" value="CUK25470.1"/>
    <property type="molecule type" value="Genomic_DNA"/>
</dbReference>
<sequence length="142" mass="14605">MRVNFLCLCVTCMVAGCGDGFLSQEPDDAAVAAEVDELGEVRPVLRPNDASVGAATSGGVPRIGALGETVATLDATEPGRWLKTPLVRVEQSGAIVFGAKQLAVRLIPIDGPETGGSLISLEAMRAIDAPLTGFPKLQVFGG</sequence>
<evidence type="ECO:0000313" key="1">
    <source>
        <dbReference type="EMBL" id="CUK25470.1"/>
    </source>
</evidence>
<dbReference type="PROSITE" id="PS51257">
    <property type="entry name" value="PROKAR_LIPOPROTEIN"/>
    <property type="match status" value="1"/>
</dbReference>
<organism evidence="1 2">
    <name type="scientific">Cognatishimia activa</name>
    <dbReference type="NCBI Taxonomy" id="1715691"/>
    <lineage>
        <taxon>Bacteria</taxon>
        <taxon>Pseudomonadati</taxon>
        <taxon>Pseudomonadota</taxon>
        <taxon>Alphaproteobacteria</taxon>
        <taxon>Rhodobacterales</taxon>
        <taxon>Paracoccaceae</taxon>
        <taxon>Cognatishimia</taxon>
    </lineage>
</organism>
<reference evidence="2" key="1">
    <citation type="submission" date="2015-09" db="EMBL/GenBank/DDBJ databases">
        <authorList>
            <person name="Rodrigo-Torres Lidia"/>
            <person name="Arahal R.David."/>
        </authorList>
    </citation>
    <scope>NUCLEOTIDE SEQUENCE [LARGE SCALE GENOMIC DNA]</scope>
    <source>
        <strain evidence="2">CECT 5114</strain>
    </source>
</reference>
<dbReference type="RefSeq" id="WP_131726407.1">
    <property type="nucleotide sequence ID" value="NZ_CYTO01000024.1"/>
</dbReference>
<evidence type="ECO:0000313" key="2">
    <source>
        <dbReference type="Proteomes" id="UP000051184"/>
    </source>
</evidence>
<gene>
    <name evidence="1" type="ORF">TA5114_01269</name>
</gene>
<dbReference type="STRING" id="1715691.TA5113_02663"/>
<dbReference type="OrthoDB" id="7871639at2"/>
<accession>A0A0P1IPP6</accession>
<name>A0A0P1IPP6_9RHOB</name>